<proteinExistence type="predicted"/>
<organism evidence="2 3">
    <name type="scientific">Blastococcus jejuensis</name>
    <dbReference type="NCBI Taxonomy" id="351224"/>
    <lineage>
        <taxon>Bacteria</taxon>
        <taxon>Bacillati</taxon>
        <taxon>Actinomycetota</taxon>
        <taxon>Actinomycetes</taxon>
        <taxon>Geodermatophilales</taxon>
        <taxon>Geodermatophilaceae</taxon>
        <taxon>Blastococcus</taxon>
    </lineage>
</organism>
<comment type="caution">
    <text evidence="2">The sequence shown here is derived from an EMBL/GenBank/DDBJ whole genome shotgun (WGS) entry which is preliminary data.</text>
</comment>
<dbReference type="PROSITE" id="PS51257">
    <property type="entry name" value="PROKAR_LIPOPROTEIN"/>
    <property type="match status" value="1"/>
</dbReference>
<feature type="compositionally biased region" description="Low complexity" evidence="1">
    <location>
        <begin position="227"/>
        <end position="237"/>
    </location>
</feature>
<feature type="region of interest" description="Disordered" evidence="1">
    <location>
        <begin position="189"/>
        <end position="265"/>
    </location>
</feature>
<feature type="compositionally biased region" description="Acidic residues" evidence="1">
    <location>
        <begin position="217"/>
        <end position="226"/>
    </location>
</feature>
<name>A0ABP6PBY1_9ACTN</name>
<evidence type="ECO:0000313" key="2">
    <source>
        <dbReference type="EMBL" id="GAA3174081.1"/>
    </source>
</evidence>
<reference evidence="3" key="1">
    <citation type="journal article" date="2019" name="Int. J. Syst. Evol. Microbiol.">
        <title>The Global Catalogue of Microorganisms (GCM) 10K type strain sequencing project: providing services to taxonomists for standard genome sequencing and annotation.</title>
        <authorList>
            <consortium name="The Broad Institute Genomics Platform"/>
            <consortium name="The Broad Institute Genome Sequencing Center for Infectious Disease"/>
            <person name="Wu L."/>
            <person name="Ma J."/>
        </authorList>
    </citation>
    <scope>NUCLEOTIDE SEQUENCE [LARGE SCALE GENOMIC DNA]</scope>
    <source>
        <strain evidence="3">JCM 15614</strain>
    </source>
</reference>
<protein>
    <submittedName>
        <fullName evidence="2">Uncharacterized protein</fullName>
    </submittedName>
</protein>
<feature type="region of interest" description="Disordered" evidence="1">
    <location>
        <begin position="39"/>
        <end position="77"/>
    </location>
</feature>
<sequence>MIRGARGGGRSARPATIRPVAVAIGGMFLIAACGSGALEGPDSRSSGSSARESSERPDSSASAGPDRPVTYSYSLPEGDTSHADENGVMYWHLTSGNCAQAQAHLDYAWPWGFQSPEEVLMFQVGTSMCAGDVATAAAQFDRGESRYGWAGLATFGRNLCNIYRAYLSYREQEPQDAISCPGGGLVYWPGWPDPQPRDDPRTAVVEAESPDSPGSADTEEPPEPAPEETSSPDTSPSLPGEPADTTEPPAGTSEPESTPAPDQAP</sequence>
<keyword evidence="3" id="KW-1185">Reference proteome</keyword>
<evidence type="ECO:0000313" key="3">
    <source>
        <dbReference type="Proteomes" id="UP001499924"/>
    </source>
</evidence>
<dbReference type="EMBL" id="BAAAVV010000006">
    <property type="protein sequence ID" value="GAA3174081.1"/>
    <property type="molecule type" value="Genomic_DNA"/>
</dbReference>
<evidence type="ECO:0000256" key="1">
    <source>
        <dbReference type="SAM" id="MobiDB-lite"/>
    </source>
</evidence>
<gene>
    <name evidence="2" type="ORF">GCM10010531_29590</name>
</gene>
<accession>A0ABP6PBY1</accession>
<dbReference type="Proteomes" id="UP001499924">
    <property type="component" value="Unassembled WGS sequence"/>
</dbReference>